<protein>
    <recommendedName>
        <fullName evidence="6">Carboxypeptidase</fullName>
        <ecNumber evidence="6">3.4.16.-</ecNumber>
    </recommendedName>
</protein>
<evidence type="ECO:0000256" key="1">
    <source>
        <dbReference type="ARBA" id="ARBA00009431"/>
    </source>
</evidence>
<keyword evidence="2 6" id="KW-0121">Carboxypeptidase</keyword>
<keyword evidence="4 6" id="KW-0378">Hydrolase</keyword>
<dbReference type="Gene3D" id="3.40.50.1820">
    <property type="entry name" value="alpha/beta hydrolase"/>
    <property type="match status" value="1"/>
</dbReference>
<dbReference type="InterPro" id="IPR018202">
    <property type="entry name" value="Ser_caboxypep_ser_AS"/>
</dbReference>
<evidence type="ECO:0000256" key="6">
    <source>
        <dbReference type="RuleBase" id="RU361156"/>
    </source>
</evidence>
<keyword evidence="3 6" id="KW-0645">Protease</keyword>
<dbReference type="InterPro" id="IPR001563">
    <property type="entry name" value="Peptidase_S10"/>
</dbReference>
<evidence type="ECO:0000313" key="7">
    <source>
        <dbReference type="EMBL" id="KAF7185696.1"/>
    </source>
</evidence>
<dbReference type="GO" id="GO:0006508">
    <property type="term" value="P:proteolysis"/>
    <property type="evidence" value="ECO:0007669"/>
    <property type="project" value="UniProtKB-KW"/>
</dbReference>
<evidence type="ECO:0000256" key="4">
    <source>
        <dbReference type="ARBA" id="ARBA00022801"/>
    </source>
</evidence>
<feature type="signal peptide" evidence="6">
    <location>
        <begin position="1"/>
        <end position="20"/>
    </location>
</feature>
<dbReference type="PRINTS" id="PR00724">
    <property type="entry name" value="CRBOXYPTASEC"/>
</dbReference>
<evidence type="ECO:0000313" key="8">
    <source>
        <dbReference type="Proteomes" id="UP000660729"/>
    </source>
</evidence>
<comment type="similarity">
    <text evidence="1 6">Belongs to the peptidase S10 family.</text>
</comment>
<dbReference type="InterPro" id="IPR029058">
    <property type="entry name" value="AB_hydrolase_fold"/>
</dbReference>
<evidence type="ECO:0000256" key="2">
    <source>
        <dbReference type="ARBA" id="ARBA00022645"/>
    </source>
</evidence>
<dbReference type="Proteomes" id="UP000660729">
    <property type="component" value="Unassembled WGS sequence"/>
</dbReference>
<feature type="chain" id="PRO_5034506998" description="Carboxypeptidase" evidence="6">
    <location>
        <begin position="21"/>
        <end position="477"/>
    </location>
</feature>
<keyword evidence="8" id="KW-1185">Reference proteome</keyword>
<dbReference type="AlphaFoldDB" id="A0A8H6R6X3"/>
<proteinExistence type="inferred from homology"/>
<dbReference type="SUPFAM" id="SSF53474">
    <property type="entry name" value="alpha/beta-Hydrolases"/>
    <property type="match status" value="1"/>
</dbReference>
<dbReference type="Pfam" id="PF00450">
    <property type="entry name" value="Peptidase_S10"/>
    <property type="match status" value="1"/>
</dbReference>
<keyword evidence="5" id="KW-0325">Glycoprotein</keyword>
<organism evidence="7 8">
    <name type="scientific">Pseudocercospora fuligena</name>
    <dbReference type="NCBI Taxonomy" id="685502"/>
    <lineage>
        <taxon>Eukaryota</taxon>
        <taxon>Fungi</taxon>
        <taxon>Dikarya</taxon>
        <taxon>Ascomycota</taxon>
        <taxon>Pezizomycotina</taxon>
        <taxon>Dothideomycetes</taxon>
        <taxon>Dothideomycetidae</taxon>
        <taxon>Mycosphaerellales</taxon>
        <taxon>Mycosphaerellaceae</taxon>
        <taxon>Pseudocercospora</taxon>
    </lineage>
</organism>
<dbReference type="PANTHER" id="PTHR11802:SF479">
    <property type="entry name" value="CARBOXYPEPTIDASE"/>
    <property type="match status" value="1"/>
</dbReference>
<reference evidence="7" key="1">
    <citation type="submission" date="2020-04" db="EMBL/GenBank/DDBJ databases">
        <title>Draft genome resource of the tomato pathogen Pseudocercospora fuligena.</title>
        <authorList>
            <person name="Zaccaron A."/>
        </authorList>
    </citation>
    <scope>NUCLEOTIDE SEQUENCE</scope>
    <source>
        <strain evidence="7">PF001</strain>
    </source>
</reference>
<dbReference type="EC" id="3.4.16.-" evidence="6"/>
<comment type="caution">
    <text evidence="7">The sequence shown here is derived from an EMBL/GenBank/DDBJ whole genome shotgun (WGS) entry which is preliminary data.</text>
</comment>
<accession>A0A8H6R6X3</accession>
<keyword evidence="6" id="KW-0732">Signal</keyword>
<sequence>MKSSTLSSMASLLVQQGVLAGQTLHSKDAFRVNGTALPEVNFDVGASYAGLLPISADTNSSELFFWYFPRQGAHFSEEILIWLNGGPGCSSLKGFLQENGPISWIAGTAEPVGNPWSWTNLADVVWVEQPQGTGFSKVKATPPPPENEEEVAEQFLGFWKHFVDTFELRGKKVYIAGESYAGYYVSYIADAMYNQSDSKNFNIDGILLYDAALSTKTVGRETPLLPFVEYWQGLFNLNRTFMNDIRQRWKKCKYDELLQAAFTFPPKGPILSLFEDEENPPKECELWDDVYDAATLVNPCFSEYHISDYCPFPEDVLGLFFAPKSGVYFNRTDVQKAVNAPIGEWQICNEKVLQNDTSAPVVQKVLPRVIEKSSRTIFANGMLDFVPIVNGSIAAIQNMTWLGAQGFSIGPDQWEEFFVPHSDDGTAGGGIFGSWHTERKFTFVIVAQAGHMSPQYQPAASYRHVEFLLGRIDSLGV</sequence>
<dbReference type="GO" id="GO:0004185">
    <property type="term" value="F:serine-type carboxypeptidase activity"/>
    <property type="evidence" value="ECO:0007669"/>
    <property type="project" value="UniProtKB-UniRule"/>
</dbReference>
<gene>
    <name evidence="7" type="ORF">HII31_12927</name>
</gene>
<dbReference type="PROSITE" id="PS00131">
    <property type="entry name" value="CARBOXYPEPT_SER_SER"/>
    <property type="match status" value="1"/>
</dbReference>
<evidence type="ECO:0000256" key="5">
    <source>
        <dbReference type="ARBA" id="ARBA00023180"/>
    </source>
</evidence>
<dbReference type="EMBL" id="JABCIY010000310">
    <property type="protein sequence ID" value="KAF7185696.1"/>
    <property type="molecule type" value="Genomic_DNA"/>
</dbReference>
<dbReference type="OrthoDB" id="443318at2759"/>
<evidence type="ECO:0000256" key="3">
    <source>
        <dbReference type="ARBA" id="ARBA00022670"/>
    </source>
</evidence>
<dbReference type="PANTHER" id="PTHR11802">
    <property type="entry name" value="SERINE PROTEASE FAMILY S10 SERINE CARBOXYPEPTIDASE"/>
    <property type="match status" value="1"/>
</dbReference>
<name>A0A8H6R6X3_9PEZI</name>